<dbReference type="Proteomes" id="UP000326678">
    <property type="component" value="Chromosome Gxm1"/>
</dbReference>
<sequence length="42" mass="4908">MRRERSVEGCPPDKTLIECALANCDNLTRRSDDGKIWWSDRN</sequence>
<organism evidence="1 2">
    <name type="scientific">Nostoc sphaeroides CCNUC1</name>
    <dbReference type="NCBI Taxonomy" id="2653204"/>
    <lineage>
        <taxon>Bacteria</taxon>
        <taxon>Bacillati</taxon>
        <taxon>Cyanobacteriota</taxon>
        <taxon>Cyanophyceae</taxon>
        <taxon>Nostocales</taxon>
        <taxon>Nostocaceae</taxon>
        <taxon>Nostoc</taxon>
    </lineage>
</organism>
<dbReference type="KEGG" id="nsh:GXM_06094"/>
<accession>A0A5P8W7H5</accession>
<name>A0A5P8W7H5_9NOSO</name>
<protein>
    <submittedName>
        <fullName evidence="1">Uncharacterized protein</fullName>
    </submittedName>
</protein>
<dbReference type="AlphaFoldDB" id="A0A5P8W7H5"/>
<dbReference type="EMBL" id="CP045226">
    <property type="protein sequence ID" value="QFS48600.1"/>
    <property type="molecule type" value="Genomic_DNA"/>
</dbReference>
<keyword evidence="2" id="KW-1185">Reference proteome</keyword>
<proteinExistence type="predicted"/>
<evidence type="ECO:0000313" key="2">
    <source>
        <dbReference type="Proteomes" id="UP000326678"/>
    </source>
</evidence>
<reference evidence="1 2" key="1">
    <citation type="submission" date="2019-10" db="EMBL/GenBank/DDBJ databases">
        <title>Genomic and transcriptomic insights into the perfect genentic adaptation of a filamentous nitrogen-fixing cyanobacterium to rice fields.</title>
        <authorList>
            <person name="Chen Z."/>
        </authorList>
    </citation>
    <scope>NUCLEOTIDE SEQUENCE [LARGE SCALE GENOMIC DNA]</scope>
    <source>
        <strain evidence="1">CCNUC1</strain>
    </source>
</reference>
<gene>
    <name evidence="1" type="ORF">GXM_06094</name>
</gene>
<evidence type="ECO:0000313" key="1">
    <source>
        <dbReference type="EMBL" id="QFS48600.1"/>
    </source>
</evidence>